<reference evidence="2" key="1">
    <citation type="journal article" date="2014" name="Int. J. Syst. Evol. Microbiol.">
        <title>Complete genome sequence of Corynebacterium casei LMG S-19264T (=DSM 44701T), isolated from a smear-ripened cheese.</title>
        <authorList>
            <consortium name="US DOE Joint Genome Institute (JGI-PGF)"/>
            <person name="Walter F."/>
            <person name="Albersmeier A."/>
            <person name="Kalinowski J."/>
            <person name="Ruckert C."/>
        </authorList>
    </citation>
    <scope>NUCLEOTIDE SEQUENCE</scope>
    <source>
        <strain evidence="2">JCM 5069</strain>
    </source>
</reference>
<proteinExistence type="predicted"/>
<dbReference type="AlphaFoldDB" id="A0A919G6R3"/>
<name>A0A919G6R3_9ACTN</name>
<accession>A0A919G6R3</accession>
<evidence type="ECO:0000313" key="3">
    <source>
        <dbReference type="Proteomes" id="UP000603708"/>
    </source>
</evidence>
<dbReference type="RefSeq" id="WP_189931877.1">
    <property type="nucleotide sequence ID" value="NZ_BNCD01000007.1"/>
</dbReference>
<evidence type="ECO:0008006" key="4">
    <source>
        <dbReference type="Google" id="ProtNLM"/>
    </source>
</evidence>
<keyword evidence="3" id="KW-1185">Reference proteome</keyword>
<dbReference type="EMBL" id="BNCD01000007">
    <property type="protein sequence ID" value="GHH78466.1"/>
    <property type="molecule type" value="Genomic_DNA"/>
</dbReference>
<feature type="region of interest" description="Disordered" evidence="1">
    <location>
        <begin position="303"/>
        <end position="334"/>
    </location>
</feature>
<organism evidence="2 3">
    <name type="scientific">Streptomyces sulfonofaciens</name>
    <dbReference type="NCBI Taxonomy" id="68272"/>
    <lineage>
        <taxon>Bacteria</taxon>
        <taxon>Bacillati</taxon>
        <taxon>Actinomycetota</taxon>
        <taxon>Actinomycetes</taxon>
        <taxon>Kitasatosporales</taxon>
        <taxon>Streptomycetaceae</taxon>
        <taxon>Streptomyces</taxon>
    </lineage>
</organism>
<comment type="caution">
    <text evidence="2">The sequence shown here is derived from an EMBL/GenBank/DDBJ whole genome shotgun (WGS) entry which is preliminary data.</text>
</comment>
<protein>
    <recommendedName>
        <fullName evidence="4">PE-PGRS family protein</fullName>
    </recommendedName>
</protein>
<sequence>MADRPQPEWRQDADRHSLLIDPVLTVRQLSPFGFSRTAHSRIDHALVFATAGGAYKPYLPPVRPTRRETAAKRFVAVYEVDMGVHRVRARLKLPSCNDALEFEAEVELTWQVDRPEEFVRCGQRNVPDLLLHELQRAARPVSRDFPIEQSAEAEAELSLALEKNGSLGAEAGLRSQCTLRLSRDQGSVEHERRLLAIDQLSLEEKRKAGHEVELQQWERQKIDFYRHYLEQRGVAPWALQVMKQPEDLAGVMDKMQAHQMHHLQKQLDLVNGLLSQGKVENHELEAPLRHALTFIQSVLGSGLTDLPPHGPEDDPLPLPGSRAPHGFHPGGKTP</sequence>
<reference evidence="2" key="2">
    <citation type="submission" date="2020-09" db="EMBL/GenBank/DDBJ databases">
        <authorList>
            <person name="Sun Q."/>
            <person name="Ohkuma M."/>
        </authorList>
    </citation>
    <scope>NUCLEOTIDE SEQUENCE</scope>
    <source>
        <strain evidence="2">JCM 5069</strain>
    </source>
</reference>
<evidence type="ECO:0000313" key="2">
    <source>
        <dbReference type="EMBL" id="GHH78466.1"/>
    </source>
</evidence>
<gene>
    <name evidence="2" type="ORF">GCM10018793_29000</name>
</gene>
<dbReference type="Proteomes" id="UP000603708">
    <property type="component" value="Unassembled WGS sequence"/>
</dbReference>
<evidence type="ECO:0000256" key="1">
    <source>
        <dbReference type="SAM" id="MobiDB-lite"/>
    </source>
</evidence>